<feature type="compositionally biased region" description="Low complexity" evidence="1">
    <location>
        <begin position="549"/>
        <end position="562"/>
    </location>
</feature>
<feature type="region of interest" description="Disordered" evidence="1">
    <location>
        <begin position="244"/>
        <end position="287"/>
    </location>
</feature>
<reference evidence="3" key="1">
    <citation type="journal article" date="2020" name="Stud. Mycol.">
        <title>101 Dothideomycetes genomes: a test case for predicting lifestyles and emergence of pathogens.</title>
        <authorList>
            <person name="Haridas S."/>
            <person name="Albert R."/>
            <person name="Binder M."/>
            <person name="Bloem J."/>
            <person name="Labutti K."/>
            <person name="Salamov A."/>
            <person name="Andreopoulos B."/>
            <person name="Baker S."/>
            <person name="Barry K."/>
            <person name="Bills G."/>
            <person name="Bluhm B."/>
            <person name="Cannon C."/>
            <person name="Castanera R."/>
            <person name="Culley D."/>
            <person name="Daum C."/>
            <person name="Ezra D."/>
            <person name="Gonzalez J."/>
            <person name="Henrissat B."/>
            <person name="Kuo A."/>
            <person name="Liang C."/>
            <person name="Lipzen A."/>
            <person name="Lutzoni F."/>
            <person name="Magnuson J."/>
            <person name="Mondo S."/>
            <person name="Nolan M."/>
            <person name="Ohm R."/>
            <person name="Pangilinan J."/>
            <person name="Park H.-J."/>
            <person name="Ramirez L."/>
            <person name="Alfaro M."/>
            <person name="Sun H."/>
            <person name="Tritt A."/>
            <person name="Yoshinaga Y."/>
            <person name="Zwiers L.-H."/>
            <person name="Turgeon B."/>
            <person name="Goodwin S."/>
            <person name="Spatafora J."/>
            <person name="Crous P."/>
            <person name="Grigoriev I."/>
        </authorList>
    </citation>
    <scope>NUCLEOTIDE SEQUENCE</scope>
    <source>
        <strain evidence="3">CBS 133067</strain>
    </source>
</reference>
<feature type="region of interest" description="Disordered" evidence="1">
    <location>
        <begin position="506"/>
        <end position="525"/>
    </location>
</feature>
<comment type="caution">
    <text evidence="3">The sequence shown here is derived from an EMBL/GenBank/DDBJ whole genome shotgun (WGS) entry which is preliminary data.</text>
</comment>
<keyword evidence="2" id="KW-0812">Transmembrane</keyword>
<evidence type="ECO:0000256" key="2">
    <source>
        <dbReference type="SAM" id="Phobius"/>
    </source>
</evidence>
<dbReference type="Proteomes" id="UP000799772">
    <property type="component" value="Unassembled WGS sequence"/>
</dbReference>
<proteinExistence type="predicted"/>
<feature type="compositionally biased region" description="Polar residues" evidence="1">
    <location>
        <begin position="787"/>
        <end position="798"/>
    </location>
</feature>
<keyword evidence="4" id="KW-1185">Reference proteome</keyword>
<organism evidence="3 4">
    <name type="scientific">Rhizodiscina lignyota</name>
    <dbReference type="NCBI Taxonomy" id="1504668"/>
    <lineage>
        <taxon>Eukaryota</taxon>
        <taxon>Fungi</taxon>
        <taxon>Dikarya</taxon>
        <taxon>Ascomycota</taxon>
        <taxon>Pezizomycotina</taxon>
        <taxon>Dothideomycetes</taxon>
        <taxon>Pleosporomycetidae</taxon>
        <taxon>Aulographales</taxon>
        <taxon>Rhizodiscinaceae</taxon>
        <taxon>Rhizodiscina</taxon>
    </lineage>
</organism>
<protein>
    <recommendedName>
        <fullName evidence="5">Ubiquitination network signaling protein</fullName>
    </recommendedName>
</protein>
<dbReference type="AlphaFoldDB" id="A0A9P4IEJ4"/>
<feature type="compositionally biased region" description="Low complexity" evidence="1">
    <location>
        <begin position="826"/>
        <end position="840"/>
    </location>
</feature>
<feature type="non-terminal residue" evidence="3">
    <location>
        <position position="1"/>
    </location>
</feature>
<sequence>PPAPLAMDASKLSTGNRAATAMRQLTLAATTILKSCPQRDVIAMLILLLQLSPPVLFAVDFLYAIMTSYFPRPSSSALILPTFQGLFEGAGGAPSMATVILIDVIFFGLWVFMPMQVKNYGLDVAQAVIALSFSGAGSNSPPMSIGICLGTITLFRTLAHRPTRRTLLTAISNVLWMMLNKTSDHMREPPDPGGGTRPIFARDSPSLPRTIIGVHILAQGALRFIRRRLWASRESALTIPTAKKVDPEAALSSQIPRSNSINSDKNSDGSTGSPTDGRPPGPPPVAAEVRETYAGKKKRKQATFVRSQQPFWAALAHTKVTVSNQMEQTHLSLDQSEAHATDLHHIGNANFRTESDRVWITGLGPTDISFGIALSEADRQEEDGSRQNGKYNAQPFYVRVNGAKWSSMRITEREPAVREDGEQVRVWHGEIFGLTALCNYHCQFVRSSNDSEIYSASLITQPAPYTEQAPAPQAHQALRPSSPTTTLKNSIAAAELKLAEQRNKLKRLRKEHKSSTTGLKREVDNLSNKLASAGSNDDKNVKRSSQLRQAIQQADQATTAAEAEAKELGEIPEDELDAHREKKSLWQKELDKLNARRAELDQAKGDSAREISNVVSEINSATQKHERLDLRKQKLNEQHDRLISARAQDADQKQKRDAYRQAQAMDRATTENRYLTTIDQFQRIAEDYRTKTVQTISQSQHLEALILQQAQYQGQAAIGQSAQFSTPTTPEGPLPGTSGIGNPSNRNSFPPFNFQFPAYDALPQDPMSVTSAPGSGAMYASAHRGRSSSMLSGVSGFTDNMDEEPNGNVNGHPAYAYALNGRKGSGDVSSSSGSGSSSGSQRDPMSP</sequence>
<name>A0A9P4IEJ4_9PEZI</name>
<keyword evidence="2" id="KW-1133">Transmembrane helix</keyword>
<dbReference type="OrthoDB" id="4158994at2759"/>
<evidence type="ECO:0000313" key="3">
    <source>
        <dbReference type="EMBL" id="KAF2096766.1"/>
    </source>
</evidence>
<feature type="transmembrane region" description="Helical" evidence="2">
    <location>
        <begin position="143"/>
        <end position="159"/>
    </location>
</feature>
<evidence type="ECO:0008006" key="5">
    <source>
        <dbReference type="Google" id="ProtNLM"/>
    </source>
</evidence>
<feature type="region of interest" description="Disordered" evidence="1">
    <location>
        <begin position="530"/>
        <end position="576"/>
    </location>
</feature>
<feature type="region of interest" description="Disordered" evidence="1">
    <location>
        <begin position="721"/>
        <end position="752"/>
    </location>
</feature>
<accession>A0A9P4IEJ4</accession>
<feature type="region of interest" description="Disordered" evidence="1">
    <location>
        <begin position="765"/>
        <end position="847"/>
    </location>
</feature>
<feature type="transmembrane region" description="Helical" evidence="2">
    <location>
        <begin position="90"/>
        <end position="113"/>
    </location>
</feature>
<feature type="compositionally biased region" description="Polar residues" evidence="1">
    <location>
        <begin position="251"/>
        <end position="264"/>
    </location>
</feature>
<evidence type="ECO:0000313" key="4">
    <source>
        <dbReference type="Proteomes" id="UP000799772"/>
    </source>
</evidence>
<dbReference type="EMBL" id="ML978129">
    <property type="protein sequence ID" value="KAF2096766.1"/>
    <property type="molecule type" value="Genomic_DNA"/>
</dbReference>
<feature type="non-terminal residue" evidence="3">
    <location>
        <position position="847"/>
    </location>
</feature>
<keyword evidence="2" id="KW-0472">Membrane</keyword>
<feature type="transmembrane region" description="Helical" evidence="2">
    <location>
        <begin position="41"/>
        <end position="70"/>
    </location>
</feature>
<evidence type="ECO:0000256" key="1">
    <source>
        <dbReference type="SAM" id="MobiDB-lite"/>
    </source>
</evidence>
<gene>
    <name evidence="3" type="ORF">NA57DRAFT_25161</name>
</gene>